<reference evidence="2" key="1">
    <citation type="journal article" date="2023" name="Hortic. Res.">
        <title>A chromosome-level phased genome enabling allele-level studies in sweet orange: a case study on citrus Huanglongbing tolerance.</title>
        <authorList>
            <person name="Wu B."/>
            <person name="Yu Q."/>
            <person name="Deng Z."/>
            <person name="Duan Y."/>
            <person name="Luo F."/>
            <person name="Gmitter F. Jr."/>
        </authorList>
    </citation>
    <scope>NUCLEOTIDE SEQUENCE [LARGE SCALE GENOMIC DNA]</scope>
    <source>
        <strain evidence="2">cv. Valencia</strain>
    </source>
</reference>
<sequence>MAAETVASVTQPITEKIVDVLFNATVRQFGYLCKYKHYIEALRTEAKKLTDTRNDLQAEIDAATRNGEAIKDEVQRWPDKVDEIIPTAEKFLEDEVKVNKTCLGGLCVDLKSRYKLSREAEEKILAISALIAAGNFGKDVSRPAPPPAIISLSEGFYNFKSRESTMKDIMEAMKDEKVSIIGICGRGGIGKTTLVKEIQKQAKEKKMFDEVAMAVVSQTPSITKIQDEIAGWLGIKELPDNDELVRASLLCKRIEKQRVLVILDDLWVQIELDRVGIPYGNDGCKFLLTSRSRAACNQMQAHIVDVRTLTEEESWRSAEGKRRGLRCLQNVDSVEKARCRVRSAVSYDEEEGCAKMHDVLDQNNFILWRTQVLTTVKGNGLEGFINGDNKCPEQFLISESDIESVVSTGSSRSINSEFVAWMKTDQLLLSWMMSSIQQNLLSTVIDCTTSKQLWETLTGMFISQSQARIQTLRMQIQTIKKGSMHMADYFAKVKRIADTLALAGKPVELGDLIMHVLIGLDSFDCESLVTAVLARGDKITLDELYSLLLNHEIRIEQKRGKITSDVMHNMTANVAQRNTYSGKNNGGFQKNYGGNFGNGNNSGFGGFNSGASGNSSGNGGGAFNGNNFSDVVCQICYIPGHGAYKCRNRYNSSFVPQKNYGRGNFDSGFRPPGQFGKGRFFNGGGRGPGQFNNNYNSPRGFGFQGGSGFQGNIVHAENSFSTPSAFYSFTPGSSTYAPTENPDNSGQYNASTSSSLPPSNPNVSPELVEDPSWYFDSGATNYITNDLGITLLEGVAKGGLYQVKNIFSQSSQSAIFNSDSFNKPESLFASCAMSHVNKPEVVKASETSFQFVFSAVALQSVPLATSSTSIPDASQIHINQDSSPSLPTESFSPSTHHSPAHTLPLSQSTGHQMITRSKASIFKPKAYLSALLAQPSEPLSTSQALADPMWFKAMQEEFQALQSNKTWELVLPDTPVKIVGNKWVFRIKYNSDGSISRYKARLVAKGFHQTQGVDYTEIFSPVVKASTVRLQKAIYGLKQAPRAWFDRFKDAMITQWQFQHSKSDSSLFYKWINGHVILVLVYVDDIILTGSNPQLIQQVIQHMHHTFALKDLGDLNYFLGIEVVKSATGLYLSQAKYIADILAKHDMVYSSPVSTPMFTSQYLTKDSGDIIRNVSQYRSIVGALQYVTLTRPDIAYSVNKLSQFLSNPRTSHWDACKRLLRYLKGTLHLGLHFHMTGALQLHCFTDSDWASDRDDRKSVAGYAVYLEVIWIQSLLQELQIKLSTTPMMWCDNQGAIARAYNPVYHAKTKHVELDIHFIRDKVAAKSIESALTRKVYVYDINSELQSCINLTGISLMFNEIHEVPDGLECPKIQALFLQKNSPLVIPDKFFQRMKDLKVLDMGKISRLSLPPLSFLINLRTLRLDNCFGLGDLSLIGELGRLEILDLSKSHISEIPASFRQLAQLKLLDLTGCYVLELIPQGVISRLCKLEELYMSNSFHHWQFESEEDSRSNAKFIELRALSRLTSLHTEIPKGKILPSDMSFQNLTSFFISIGVSSINSSWAVIELFNRKFKRCSRALWLMQRIAALHSWIKNLLLRSEILALVEINDLEHIFSNLANNGFNELMFLAISGCNEMKCLLNSLERTLRVTLLKLEWLMIVDNRNFVEICHGQLPAGCLSNVKRLDVAHCGSMLKILSSHLVQSFQNLQRLTVESCELLVSVFEIERVDVAKEEIGLFSSLEKLTLIDLPRMTDIWKGDTQFVSLRNLKKVRVQDCNELRQVFPASLGKKAAAEEMVLYRKRRDHIHIHATTSTSSPTRSLGNLVSITIQRCGKLRKLFTTSMVKSLVRLESLEVSSCPTLQEIIMDDEGEVGLQGASTENITFPSLFSIQLWDLDSLACFCSAGSHATTEFLALEALLIIDCPSMKTFGYGDQLTPKLLKGVKLEGGEYRWTGNLNHTIQQYVYNAKKIREKEPMKSGISSETTSSNTEN</sequence>
<evidence type="ECO:0000313" key="1">
    <source>
        <dbReference type="EMBL" id="KAH9793974.1"/>
    </source>
</evidence>
<name>A0ACB8N7W0_CITSI</name>
<comment type="caution">
    <text evidence="1">The sequence shown here is derived from an EMBL/GenBank/DDBJ whole genome shotgun (WGS) entry which is preliminary data.</text>
</comment>
<keyword evidence="2" id="KW-1185">Reference proteome</keyword>
<gene>
    <name evidence="1" type="ORF">KPL71_004732</name>
</gene>
<protein>
    <submittedName>
        <fullName evidence="1">Uncharacterized protein</fullName>
    </submittedName>
</protein>
<dbReference type="Proteomes" id="UP000829398">
    <property type="component" value="Chromosome 2"/>
</dbReference>
<accession>A0ACB8N7W0</accession>
<organism evidence="1 2">
    <name type="scientific">Citrus sinensis</name>
    <name type="common">Sweet orange</name>
    <name type="synonym">Citrus aurantium var. sinensis</name>
    <dbReference type="NCBI Taxonomy" id="2711"/>
    <lineage>
        <taxon>Eukaryota</taxon>
        <taxon>Viridiplantae</taxon>
        <taxon>Streptophyta</taxon>
        <taxon>Embryophyta</taxon>
        <taxon>Tracheophyta</taxon>
        <taxon>Spermatophyta</taxon>
        <taxon>Magnoliopsida</taxon>
        <taxon>eudicotyledons</taxon>
        <taxon>Gunneridae</taxon>
        <taxon>Pentapetalae</taxon>
        <taxon>rosids</taxon>
        <taxon>malvids</taxon>
        <taxon>Sapindales</taxon>
        <taxon>Rutaceae</taxon>
        <taxon>Aurantioideae</taxon>
        <taxon>Citrus</taxon>
    </lineage>
</organism>
<proteinExistence type="predicted"/>
<dbReference type="EMBL" id="CM039171">
    <property type="protein sequence ID" value="KAH9793974.1"/>
    <property type="molecule type" value="Genomic_DNA"/>
</dbReference>
<evidence type="ECO:0000313" key="2">
    <source>
        <dbReference type="Proteomes" id="UP000829398"/>
    </source>
</evidence>